<comment type="caution">
    <text evidence="5">The sequence shown here is derived from an EMBL/GenBank/DDBJ whole genome shotgun (WGS) entry which is preliminary data.</text>
</comment>
<dbReference type="GO" id="GO:0005737">
    <property type="term" value="C:cytoplasm"/>
    <property type="evidence" value="ECO:0007669"/>
    <property type="project" value="UniProtKB-SubCell"/>
</dbReference>
<comment type="subcellular location">
    <subcellularLocation>
        <location evidence="1">Cytoplasm</location>
    </subcellularLocation>
</comment>
<name>A0A8S2G218_9BILA</name>
<dbReference type="PANTHER" id="PTHR47633">
    <property type="entry name" value="IMMUNOGLOBULIN"/>
    <property type="match status" value="1"/>
</dbReference>
<evidence type="ECO:0000313" key="7">
    <source>
        <dbReference type="Proteomes" id="UP000677228"/>
    </source>
</evidence>
<dbReference type="Proteomes" id="UP000682733">
    <property type="component" value="Unassembled WGS sequence"/>
</dbReference>
<gene>
    <name evidence="5" type="ORF">OVA965_LOCUS42292</name>
    <name evidence="6" type="ORF">TMI583_LOCUS44157</name>
</gene>
<evidence type="ECO:0000259" key="4">
    <source>
        <dbReference type="PROSITE" id="PS50835"/>
    </source>
</evidence>
<dbReference type="PROSITE" id="PS50835">
    <property type="entry name" value="IG_LIKE"/>
    <property type="match status" value="1"/>
</dbReference>
<organism evidence="5 7">
    <name type="scientific">Didymodactylos carnosus</name>
    <dbReference type="NCBI Taxonomy" id="1234261"/>
    <lineage>
        <taxon>Eukaryota</taxon>
        <taxon>Metazoa</taxon>
        <taxon>Spiralia</taxon>
        <taxon>Gnathifera</taxon>
        <taxon>Rotifera</taxon>
        <taxon>Eurotatoria</taxon>
        <taxon>Bdelloidea</taxon>
        <taxon>Philodinida</taxon>
        <taxon>Philodinidae</taxon>
        <taxon>Didymodactylos</taxon>
    </lineage>
</organism>
<dbReference type="Proteomes" id="UP000677228">
    <property type="component" value="Unassembled WGS sequence"/>
</dbReference>
<evidence type="ECO:0000313" key="6">
    <source>
        <dbReference type="EMBL" id="CAF4414706.1"/>
    </source>
</evidence>
<dbReference type="InterPro" id="IPR013783">
    <property type="entry name" value="Ig-like_fold"/>
</dbReference>
<dbReference type="InterPro" id="IPR036179">
    <property type="entry name" value="Ig-like_dom_sf"/>
</dbReference>
<sequence>VKVGPQITKQLKEESVIMGQSTVLTVESVGNPSPTAQWFFNDIPIAADDQRYQIIQRENVFELKIKDAKSTDDGKFKVVLTNTEGTTTSEAKLNVHGMFLLF</sequence>
<dbReference type="InterPro" id="IPR013098">
    <property type="entry name" value="Ig_I-set"/>
</dbReference>
<evidence type="ECO:0000256" key="1">
    <source>
        <dbReference type="ARBA" id="ARBA00004496"/>
    </source>
</evidence>
<feature type="domain" description="Ig-like" evidence="4">
    <location>
        <begin position="5"/>
        <end position="94"/>
    </location>
</feature>
<keyword evidence="2" id="KW-0963">Cytoplasm</keyword>
<dbReference type="FunFam" id="2.60.40.10:FF:000425">
    <property type="entry name" value="Myosin light chain kinase"/>
    <property type="match status" value="1"/>
</dbReference>
<dbReference type="EMBL" id="CAJNOK010051442">
    <property type="protein sequence ID" value="CAF1604511.1"/>
    <property type="molecule type" value="Genomic_DNA"/>
</dbReference>
<dbReference type="GO" id="GO:0004672">
    <property type="term" value="F:protein kinase activity"/>
    <property type="evidence" value="ECO:0007669"/>
    <property type="project" value="TreeGrafter"/>
</dbReference>
<dbReference type="SUPFAM" id="SSF48726">
    <property type="entry name" value="Immunoglobulin"/>
    <property type="match status" value="1"/>
</dbReference>
<dbReference type="AlphaFoldDB" id="A0A8S2G218"/>
<dbReference type="EMBL" id="CAJOBA010075378">
    <property type="protein sequence ID" value="CAF4414706.1"/>
    <property type="molecule type" value="Genomic_DNA"/>
</dbReference>
<evidence type="ECO:0000313" key="5">
    <source>
        <dbReference type="EMBL" id="CAF1604511.1"/>
    </source>
</evidence>
<dbReference type="PANTHER" id="PTHR47633:SF8">
    <property type="entry name" value="SPEG NEIGHBOR PROTEIN"/>
    <property type="match status" value="1"/>
</dbReference>
<protein>
    <recommendedName>
        <fullName evidence="4">Ig-like domain-containing protein</fullName>
    </recommendedName>
</protein>
<reference evidence="5" key="1">
    <citation type="submission" date="2021-02" db="EMBL/GenBank/DDBJ databases">
        <authorList>
            <person name="Nowell W R."/>
        </authorList>
    </citation>
    <scope>NUCLEOTIDE SEQUENCE</scope>
</reference>
<accession>A0A8S2G218</accession>
<dbReference type="Gene3D" id="2.60.40.10">
    <property type="entry name" value="Immunoglobulins"/>
    <property type="match status" value="1"/>
</dbReference>
<dbReference type="Pfam" id="PF07679">
    <property type="entry name" value="I-set"/>
    <property type="match status" value="1"/>
</dbReference>
<feature type="non-terminal residue" evidence="5">
    <location>
        <position position="1"/>
    </location>
</feature>
<evidence type="ECO:0000256" key="2">
    <source>
        <dbReference type="ARBA" id="ARBA00022490"/>
    </source>
</evidence>
<dbReference type="InterPro" id="IPR007110">
    <property type="entry name" value="Ig-like_dom"/>
</dbReference>
<evidence type="ECO:0000256" key="3">
    <source>
        <dbReference type="ARBA" id="ARBA00023319"/>
    </source>
</evidence>
<proteinExistence type="predicted"/>
<keyword evidence="3" id="KW-0393">Immunoglobulin domain</keyword>